<dbReference type="RefSeq" id="YP_010801006.1">
    <property type="nucleotide sequence ID" value="NC_076934.1"/>
</dbReference>
<name>A0AAE8XEN4_9RHAB</name>
<sequence>MRRAEEIIQILEECTDLDCHRHPEEVHLLNLFRWGKLMFQQMVEKLYQIWFGVMNRMMRRFFKTQIGTRIMKEEIASRVRSHFPGEQ</sequence>
<evidence type="ECO:0000313" key="1">
    <source>
        <dbReference type="EMBL" id="UAU42869.1"/>
    </source>
</evidence>
<reference evidence="1" key="2">
    <citation type="submission" date="2021-01" db="EMBL/GenBank/DDBJ databases">
        <authorList>
            <person name="Luo D."/>
            <person name="Zhou Z."/>
            <person name="Ge X."/>
            <person name="Shi Z."/>
            <person name="Bourhy H."/>
            <person name="Marc G."/>
            <person name="Dacheux L."/>
        </authorList>
    </citation>
    <scope>NUCLEOTIDE SEQUENCE</scope>
    <source>
        <strain evidence="1">9716RCA</strain>
    </source>
</reference>
<gene>
    <name evidence="1" type="primary">C (U2)</name>
</gene>
<protein>
    <submittedName>
        <fullName evidence="1">Uncharacterized protein</fullName>
    </submittedName>
</protein>
<accession>A0AAE8XEN4</accession>
<dbReference type="Proteomes" id="UP000830412">
    <property type="component" value="Segment"/>
</dbReference>
<dbReference type="GeneID" id="80539681"/>
<reference evidence="1" key="1">
    <citation type="journal article" date="2021" name="Viruses">
        <title>Genome Characterization of Bird-Related Rhabdoviruses Circulating in Africa.</title>
        <authorList>
            <person name="Luo D.-S."/>
            <person name="Zhou Z.-J."/>
            <person name="Ge X.-Y."/>
            <person name="Bourhy H."/>
            <person name="Shi Z.-L."/>
            <person name="Grandadam M."/>
            <person name="Dacheux L."/>
        </authorList>
    </citation>
    <scope>NUCLEOTIDE SEQUENCE</scope>
    <source>
        <strain evidence="1">9716RCA</strain>
    </source>
</reference>
<dbReference type="KEGG" id="vg:80539681"/>
<keyword evidence="2" id="KW-1185">Reference proteome</keyword>
<evidence type="ECO:0000313" key="2">
    <source>
        <dbReference type="Proteomes" id="UP000830412"/>
    </source>
</evidence>
<dbReference type="EMBL" id="MW491756">
    <property type="protein sequence ID" value="UAU42869.1"/>
    <property type="molecule type" value="Viral_cRNA"/>
</dbReference>
<proteinExistence type="predicted"/>
<organism evidence="1 2">
    <name type="scientific">Bimbo virus</name>
    <dbReference type="NCBI Taxonomy" id="864694"/>
    <lineage>
        <taxon>Viruses</taxon>
        <taxon>Riboviria</taxon>
        <taxon>Orthornavirae</taxon>
        <taxon>Negarnaviricota</taxon>
        <taxon>Haploviricotina</taxon>
        <taxon>Monjiviricetes</taxon>
        <taxon>Mononegavirales</taxon>
        <taxon>Rhabdoviridae</taxon>
        <taxon>Alpharhabdovirinae</taxon>
        <taxon>Sunrhavirus</taxon>
        <taxon>Sunrhavirus bimbo</taxon>
    </lineage>
</organism>